<sequence>MWIYSGYTKLGAHLDVTKSIEAYEIFTPYWSDLLARVIGPLEIAGGLLLLLGIKLRWAGGVSIAVLAAFIVGLYSAYSRGLTIDCGCFNPGGSGDAQPGELLRAIVRDFGLIAVTAFMMWRPFRKYALYP</sequence>
<evidence type="ECO:0000256" key="4">
    <source>
        <dbReference type="ARBA" id="ARBA00023136"/>
    </source>
</evidence>
<evidence type="ECO:0000256" key="3">
    <source>
        <dbReference type="ARBA" id="ARBA00022989"/>
    </source>
</evidence>
<evidence type="ECO:0000256" key="1">
    <source>
        <dbReference type="ARBA" id="ARBA00004141"/>
    </source>
</evidence>
<dbReference type="Proteomes" id="UP001204000">
    <property type="component" value="Unassembled WGS sequence"/>
</dbReference>
<evidence type="ECO:0000259" key="6">
    <source>
        <dbReference type="Pfam" id="PF07291"/>
    </source>
</evidence>
<proteinExistence type="predicted"/>
<keyword evidence="3 5" id="KW-1133">Transmembrane helix</keyword>
<gene>
    <name evidence="7" type="ORF">M5J20_02085</name>
</gene>
<name>A0ABT1G1S6_9CORY</name>
<accession>A0ABT1G1S6</accession>
<keyword evidence="8" id="KW-1185">Reference proteome</keyword>
<comment type="subcellular location">
    <subcellularLocation>
        <location evidence="1">Membrane</location>
        <topology evidence="1">Multi-pass membrane protein</topology>
    </subcellularLocation>
</comment>
<keyword evidence="4 5" id="KW-0472">Membrane</keyword>
<evidence type="ECO:0000256" key="2">
    <source>
        <dbReference type="ARBA" id="ARBA00022692"/>
    </source>
</evidence>
<keyword evidence="2 5" id="KW-0812">Transmembrane</keyword>
<dbReference type="Pfam" id="PF07291">
    <property type="entry name" value="MauE"/>
    <property type="match status" value="1"/>
</dbReference>
<evidence type="ECO:0000313" key="8">
    <source>
        <dbReference type="Proteomes" id="UP001204000"/>
    </source>
</evidence>
<comment type="caution">
    <text evidence="7">The sequence shown here is derived from an EMBL/GenBank/DDBJ whole genome shotgun (WGS) entry which is preliminary data.</text>
</comment>
<feature type="transmembrane region" description="Helical" evidence="5">
    <location>
        <begin position="58"/>
        <end position="77"/>
    </location>
</feature>
<protein>
    <submittedName>
        <fullName evidence="7">DoxX family membrane protein</fullName>
    </submittedName>
</protein>
<dbReference type="InterPro" id="IPR009908">
    <property type="entry name" value="Methylamine_util_MauE"/>
</dbReference>
<dbReference type="EMBL" id="JAMFTQ010000001">
    <property type="protein sequence ID" value="MCP1386983.1"/>
    <property type="molecule type" value="Genomic_DNA"/>
</dbReference>
<feature type="domain" description="Methylamine utilisation protein MauE" evidence="6">
    <location>
        <begin position="1"/>
        <end position="120"/>
    </location>
</feature>
<evidence type="ECO:0000256" key="5">
    <source>
        <dbReference type="SAM" id="Phobius"/>
    </source>
</evidence>
<organism evidence="7 8">
    <name type="scientific">Corynebacterium stercoris</name>
    <dbReference type="NCBI Taxonomy" id="2943490"/>
    <lineage>
        <taxon>Bacteria</taxon>
        <taxon>Bacillati</taxon>
        <taxon>Actinomycetota</taxon>
        <taxon>Actinomycetes</taxon>
        <taxon>Mycobacteriales</taxon>
        <taxon>Corynebacteriaceae</taxon>
        <taxon>Corynebacterium</taxon>
    </lineage>
</organism>
<evidence type="ECO:0000313" key="7">
    <source>
        <dbReference type="EMBL" id="MCP1386983.1"/>
    </source>
</evidence>
<reference evidence="7" key="1">
    <citation type="submission" date="2022-05" db="EMBL/GenBank/DDBJ databases">
        <title>Corynebacterium sp. TA-R-1 sp. nov., isolated from human feces.</title>
        <authorList>
            <person name="Shamsuzzaman M."/>
            <person name="Dahal R.H."/>
        </authorList>
    </citation>
    <scope>NUCLEOTIDE SEQUENCE</scope>
    <source>
        <strain evidence="7">TA-R-1</strain>
    </source>
</reference>